<dbReference type="PANTHER" id="PTHR43395">
    <property type="entry name" value="SENSOR HISTIDINE KINASE CHEA"/>
    <property type="match status" value="1"/>
</dbReference>
<evidence type="ECO:0000256" key="10">
    <source>
        <dbReference type="ARBA" id="ARBA00023012"/>
    </source>
</evidence>
<evidence type="ECO:0000256" key="5">
    <source>
        <dbReference type="ARBA" id="ARBA00022553"/>
    </source>
</evidence>
<comment type="catalytic activity">
    <reaction evidence="1">
        <text>ATP + protein L-histidine = ADP + protein N-phospho-L-histidine.</text>
        <dbReference type="EC" id="2.7.13.3"/>
    </reaction>
</comment>
<reference evidence="16 17" key="2">
    <citation type="journal article" date="2021" name="Int. J. Syst. Evol. Microbiol.">
        <title>Isolation and Polyphasic Characterization of Desulfuromonas versatilis sp. Nov., an Electrogenic Bacteria Capable of Versatile Metabolism Isolated from a Graphene Oxide-Reducing Enrichment Culture.</title>
        <authorList>
            <person name="Xie L."/>
            <person name="Yoshida N."/>
            <person name="Ishii S."/>
            <person name="Meng L."/>
        </authorList>
    </citation>
    <scope>NUCLEOTIDE SEQUENCE [LARGE SCALE GENOMIC DNA]</scope>
    <source>
        <strain evidence="16 17">NIT-T3</strain>
    </source>
</reference>
<dbReference type="Pfam" id="PF02895">
    <property type="entry name" value="H-kinase_dim"/>
    <property type="match status" value="1"/>
</dbReference>
<feature type="modified residue" description="Phosphohistidine" evidence="11">
    <location>
        <position position="46"/>
    </location>
</feature>
<dbReference type="SMART" id="SM00387">
    <property type="entry name" value="HATPase_c"/>
    <property type="match status" value="1"/>
</dbReference>
<dbReference type="SUPFAM" id="SSF55874">
    <property type="entry name" value="ATPase domain of HSP90 chaperone/DNA topoisomerase II/histidine kinase"/>
    <property type="match status" value="1"/>
</dbReference>
<keyword evidence="9" id="KW-0067">ATP-binding</keyword>
<dbReference type="InterPro" id="IPR036890">
    <property type="entry name" value="HATPase_C_sf"/>
</dbReference>
<organism evidence="16 17">
    <name type="scientific">Desulfuromonas versatilis</name>
    <dbReference type="NCBI Taxonomy" id="2802975"/>
    <lineage>
        <taxon>Bacteria</taxon>
        <taxon>Pseudomonadati</taxon>
        <taxon>Thermodesulfobacteriota</taxon>
        <taxon>Desulfuromonadia</taxon>
        <taxon>Desulfuromonadales</taxon>
        <taxon>Desulfuromonadaceae</taxon>
        <taxon>Desulfuromonas</taxon>
    </lineage>
</organism>
<dbReference type="SMART" id="SM00073">
    <property type="entry name" value="HPT"/>
    <property type="match status" value="1"/>
</dbReference>
<evidence type="ECO:0000256" key="6">
    <source>
        <dbReference type="ARBA" id="ARBA00022679"/>
    </source>
</evidence>
<dbReference type="InterPro" id="IPR004105">
    <property type="entry name" value="CheA-like_dim"/>
</dbReference>
<feature type="domain" description="HPt" evidence="15">
    <location>
        <begin position="1"/>
        <end position="102"/>
    </location>
</feature>
<evidence type="ECO:0000256" key="3">
    <source>
        <dbReference type="ARBA" id="ARBA00021495"/>
    </source>
</evidence>
<dbReference type="InterPro" id="IPR036641">
    <property type="entry name" value="HPT_dom_sf"/>
</dbReference>
<evidence type="ECO:0000313" key="17">
    <source>
        <dbReference type="Proteomes" id="UP001319827"/>
    </source>
</evidence>
<proteinExistence type="predicted"/>
<dbReference type="Gene3D" id="3.30.70.1110">
    <property type="entry name" value="Histidine kinase CheA-like, P2 response regulator-binding domain"/>
    <property type="match status" value="1"/>
</dbReference>
<evidence type="ECO:0000256" key="4">
    <source>
        <dbReference type="ARBA" id="ARBA00022500"/>
    </source>
</evidence>
<evidence type="ECO:0000256" key="11">
    <source>
        <dbReference type="PROSITE-ProRule" id="PRU00110"/>
    </source>
</evidence>
<evidence type="ECO:0000256" key="8">
    <source>
        <dbReference type="ARBA" id="ARBA00022777"/>
    </source>
</evidence>
<dbReference type="SMART" id="SM00260">
    <property type="entry name" value="CheW"/>
    <property type="match status" value="1"/>
</dbReference>
<dbReference type="PRINTS" id="PR00344">
    <property type="entry name" value="BCTRLSENSOR"/>
</dbReference>
<evidence type="ECO:0000313" key="16">
    <source>
        <dbReference type="EMBL" id="BCR06862.1"/>
    </source>
</evidence>
<dbReference type="Proteomes" id="UP001319827">
    <property type="component" value="Chromosome"/>
</dbReference>
<dbReference type="InterPro" id="IPR037052">
    <property type="entry name" value="CheA-like_P2_sf"/>
</dbReference>
<dbReference type="Pfam" id="PF01627">
    <property type="entry name" value="Hpt"/>
    <property type="match status" value="1"/>
</dbReference>
<dbReference type="RefSeq" id="WP_221250237.1">
    <property type="nucleotide sequence ID" value="NZ_AP024355.1"/>
</dbReference>
<evidence type="ECO:0000256" key="2">
    <source>
        <dbReference type="ARBA" id="ARBA00012438"/>
    </source>
</evidence>
<reference evidence="16 17" key="1">
    <citation type="journal article" date="2016" name="C (Basel)">
        <title>Selective Growth of and Electricity Production by Marine Exoelectrogenic Bacteria in Self-Aggregated Hydrogel of Microbially Reduced Graphene Oxide.</title>
        <authorList>
            <person name="Yoshida N."/>
            <person name="Goto Y."/>
            <person name="Miyata Y."/>
        </authorList>
    </citation>
    <scope>NUCLEOTIDE SEQUENCE [LARGE SCALE GENOMIC DNA]</scope>
    <source>
        <strain evidence="16 17">NIT-T3</strain>
    </source>
</reference>
<evidence type="ECO:0000256" key="9">
    <source>
        <dbReference type="ARBA" id="ARBA00022840"/>
    </source>
</evidence>
<name>A0ABM8HY05_9BACT</name>
<dbReference type="Gene3D" id="1.10.287.560">
    <property type="entry name" value="Histidine kinase CheA-like, homodimeric domain"/>
    <property type="match status" value="1"/>
</dbReference>
<dbReference type="InterPro" id="IPR036061">
    <property type="entry name" value="CheW-like_dom_sf"/>
</dbReference>
<dbReference type="Pfam" id="PF01584">
    <property type="entry name" value="CheW"/>
    <property type="match status" value="1"/>
</dbReference>
<accession>A0ABM8HY05</accession>
<dbReference type="SUPFAM" id="SSF47226">
    <property type="entry name" value="Histidine-containing phosphotransfer domain, HPT domain"/>
    <property type="match status" value="1"/>
</dbReference>
<dbReference type="PANTHER" id="PTHR43395:SF1">
    <property type="entry name" value="CHEMOTAXIS PROTEIN CHEA"/>
    <property type="match status" value="1"/>
</dbReference>
<dbReference type="CDD" id="cd00088">
    <property type="entry name" value="HPT"/>
    <property type="match status" value="1"/>
</dbReference>
<dbReference type="SUPFAM" id="SSF55052">
    <property type="entry name" value="CheY-binding domain of CheA"/>
    <property type="match status" value="1"/>
</dbReference>
<dbReference type="Gene3D" id="3.30.565.10">
    <property type="entry name" value="Histidine kinase-like ATPase, C-terminal domain"/>
    <property type="match status" value="1"/>
</dbReference>
<dbReference type="EC" id="2.7.13.3" evidence="2"/>
<dbReference type="InterPro" id="IPR004358">
    <property type="entry name" value="Sig_transdc_His_kin-like_C"/>
</dbReference>
<evidence type="ECO:0000259" key="13">
    <source>
        <dbReference type="PROSITE" id="PS50109"/>
    </source>
</evidence>
<evidence type="ECO:0000256" key="7">
    <source>
        <dbReference type="ARBA" id="ARBA00022741"/>
    </source>
</evidence>
<evidence type="ECO:0000259" key="15">
    <source>
        <dbReference type="PROSITE" id="PS50894"/>
    </source>
</evidence>
<dbReference type="Pfam" id="PF07194">
    <property type="entry name" value="P2"/>
    <property type="match status" value="1"/>
</dbReference>
<sequence>MDMSKYREMFLSESREHLKKMSRLLIALEKNPADREGIDALFREAHSVKGMAASMGYERTAELAHHLEDLMDGFRSTGAVPPPAVDHMLEGLDLLEGLLGDVAAEHPEREVAGFIAGQGKTSPAPAADPPPRGREQAKAPAVEPEGKAETRGAEAARSWRIVATFAEGTVAPAARALLALRGLAALGTVTHSEPGEEALKKGASPRALEVRLQSGRAAEEIEKTLQAMSDIAEVSLVEVVEPAAAARTPRRGEGHRTVRVRTDLLDTFINLTGELLTSRYMLQAAAQAERWKDLSGGLDQLARLVTDLHHHVLQVRMTPLESITGRLPRLVRDLERKTGKQVALRIEGEEVELDRAILEELADPLVHMVRNAVDHGIEERGEVQVRATREKDLVLLEVADNGRGMDPEAIRRKAQERGLLSAAQARGMRERDLLQLVCHPGFSTAEQVTETSGRGVGMDVVKSAVESLGGSLEIQSQQGRGSRMLVKLPLSVAIIQILLVESDGFLVGLPITKVQRTLEVTREEIRSSGRQLVIRLGDEMLPLLSLRKILRQPNRPFGGGIQIVVSEIRGRRVGLVVDRLAGQREVFVKALEYPLNRLPGVSGATVLGDGSILFIIDPQTMLDERPAGVSAAAPGEAR</sequence>
<dbReference type="InterPro" id="IPR002545">
    <property type="entry name" value="CheW-lke_dom"/>
</dbReference>
<feature type="domain" description="Histidine kinase" evidence="13">
    <location>
        <begin position="299"/>
        <end position="492"/>
    </location>
</feature>
<dbReference type="PROSITE" id="PS50851">
    <property type="entry name" value="CHEW"/>
    <property type="match status" value="1"/>
</dbReference>
<keyword evidence="17" id="KW-1185">Reference proteome</keyword>
<dbReference type="InterPro" id="IPR051315">
    <property type="entry name" value="Bact_Chemotaxis_CheA"/>
</dbReference>
<dbReference type="SUPFAM" id="SSF50341">
    <property type="entry name" value="CheW-like"/>
    <property type="match status" value="1"/>
</dbReference>
<protein>
    <recommendedName>
        <fullName evidence="3">Chemotaxis protein CheA</fullName>
        <ecNumber evidence="2">2.7.13.3</ecNumber>
    </recommendedName>
</protein>
<gene>
    <name evidence="16" type="ORF">DESUT3_39310</name>
</gene>
<dbReference type="InterPro" id="IPR010808">
    <property type="entry name" value="CheA_P2-bd"/>
</dbReference>
<evidence type="ECO:0000256" key="1">
    <source>
        <dbReference type="ARBA" id="ARBA00000085"/>
    </source>
</evidence>
<keyword evidence="6" id="KW-0808">Transferase</keyword>
<dbReference type="Gene3D" id="2.30.30.40">
    <property type="entry name" value="SH3 Domains"/>
    <property type="match status" value="1"/>
</dbReference>
<dbReference type="Pfam" id="PF02518">
    <property type="entry name" value="HATPase_c"/>
    <property type="match status" value="1"/>
</dbReference>
<feature type="region of interest" description="Disordered" evidence="12">
    <location>
        <begin position="114"/>
        <end position="154"/>
    </location>
</feature>
<dbReference type="InterPro" id="IPR005467">
    <property type="entry name" value="His_kinase_dom"/>
</dbReference>
<dbReference type="InterPro" id="IPR008207">
    <property type="entry name" value="Sig_transdc_His_kin_Hpt_dom"/>
</dbReference>
<dbReference type="Gene3D" id="1.20.120.160">
    <property type="entry name" value="HPT domain"/>
    <property type="match status" value="1"/>
</dbReference>
<keyword evidence="8" id="KW-0418">Kinase</keyword>
<dbReference type="PROSITE" id="PS50109">
    <property type="entry name" value="HIS_KIN"/>
    <property type="match status" value="1"/>
</dbReference>
<dbReference type="SMART" id="SM01231">
    <property type="entry name" value="H-kinase_dim"/>
    <property type="match status" value="1"/>
</dbReference>
<dbReference type="SUPFAM" id="SSF47384">
    <property type="entry name" value="Homodimeric domain of signal transducing histidine kinase"/>
    <property type="match status" value="1"/>
</dbReference>
<evidence type="ECO:0000259" key="14">
    <source>
        <dbReference type="PROSITE" id="PS50851"/>
    </source>
</evidence>
<dbReference type="InterPro" id="IPR036097">
    <property type="entry name" value="HisK_dim/P_sf"/>
</dbReference>
<feature type="domain" description="CheW-like" evidence="14">
    <location>
        <begin position="494"/>
        <end position="627"/>
    </location>
</feature>
<dbReference type="InterPro" id="IPR003594">
    <property type="entry name" value="HATPase_dom"/>
</dbReference>
<keyword evidence="5 11" id="KW-0597">Phosphoprotein</keyword>
<feature type="compositionally biased region" description="Basic and acidic residues" evidence="12">
    <location>
        <begin position="144"/>
        <end position="154"/>
    </location>
</feature>
<keyword evidence="10" id="KW-0902">Two-component regulatory system</keyword>
<keyword evidence="4" id="KW-0145">Chemotaxis</keyword>
<dbReference type="InterPro" id="IPR037006">
    <property type="entry name" value="CheA-like_homodim_sf"/>
</dbReference>
<evidence type="ECO:0000256" key="12">
    <source>
        <dbReference type="SAM" id="MobiDB-lite"/>
    </source>
</evidence>
<keyword evidence="7" id="KW-0547">Nucleotide-binding</keyword>
<dbReference type="EMBL" id="AP024355">
    <property type="protein sequence ID" value="BCR06862.1"/>
    <property type="molecule type" value="Genomic_DNA"/>
</dbReference>
<dbReference type="PROSITE" id="PS50894">
    <property type="entry name" value="HPT"/>
    <property type="match status" value="1"/>
</dbReference>
<dbReference type="InterPro" id="IPR035891">
    <property type="entry name" value="CheY-binding_CheA"/>
</dbReference>